<keyword evidence="7 8" id="KW-0009">Actin-binding</keyword>
<sequence>MLSVSPNSVARSSLEEMLESLRRRDENEAPKDMPPALPARPRASSRARLPSPKRVLPTSSEVSDSGSGQSSLNCYVKEGERKEQRGNSFGAKRIKETELGESPYLLAASANKVQDQRSEEKDNAELSNLPPGSLLRFRESEWDDNVGYFIQKKLRVWCRMHDGLWESGQIKSTSGEKALVRLSDGNIVTVPTQELLPANPDILEGVDDLVKLSYLNEPSVLHNLQCRYSKDIIYSKAGPVLLAVNPFKDVEPYGNDVITAFRQRILDNPHVYAVAETAYNEMMTDEIDQSIIISGESGSGKSETAKIALKYLAAIGGGSGGIESEILQTSCILEAFGNAKTAKNDNSSRFGKLIEVHFSAAGQICGAKIQTFLLEKSRVVQLAQGERSYNIFYQLCSGAPSDIRGRLRLKKASDYNYLNQSDCFEIQNIDDAQKFHMLMGALNTVKICKEDQEHAFEMIAAVLWLGNISFLVTDKQNHIEIVADEAVINAASLIGCSEQELILALSTRKIQVGKDEVTRRLTLEQAIDSRDALAKFIYASLFDWLVEKINLSLSMGKHNTGRSISLLDICGFESFKKNSFEQFCRNYANERLQQHVNRHLFKLKQEEYELEGIERTKVDFEDNQSCLDLFEKKPTGLISLLDEVSNLPKATGLTFATKLKQQLNAHHCFKVDRGGFSIHHYAGEVLYDTGEFLEKNRDSLHSETIQLLSSCSGELPQYFASTLLKQSQSPESASVQLAMLSCQKPSVAAKCKVQLFKLMQHLESTAPHFICCIKPNSKQISGVFEKHLVLQQLRCYGIIEVVRISRSGYPIRMTHQEFTRKYRCLLPENMACQDPLSMSMAILQQFDVLPEMYQVGYTKIYFRAGLIGALEDVRKQILQGTPWMQKCLPGHRIRRDFHALEGVIVTLQSYVRGEIARKEYNVLLQLKKKHVACDKLDEELMAVLQIQSAIRGWLARRHFSHLRNSKQSNASKLKPGRRSSEVKVLPPETLCSVVDELQKRILMAEATVEQKEKENAALREQVQQFEARWPEYETKMKSMEEMWQKQMASLQMSLASAQKSLGAHNTIGQPGRLDGAQSPQFYDSEDMSMSLSMGTQTPGGSTPMRFVNNGIEELPCRDTNGGLNPIGPLMKEFERRRQNFDEEAQAIVEVKPGHSPSVNPVEDLRRLKHRFESWKKDYKVRLKEAKAKAQKLVQNDPERHRRKWWSKKK</sequence>
<accession>A0A6I9UTZ4</accession>
<dbReference type="InterPro" id="IPR004009">
    <property type="entry name" value="SH3_Myosin"/>
</dbReference>
<evidence type="ECO:0000313" key="14">
    <source>
        <dbReference type="RefSeq" id="XP_011098363.1"/>
    </source>
</evidence>
<dbReference type="GO" id="GO:0016459">
    <property type="term" value="C:myosin complex"/>
    <property type="evidence" value="ECO:0007669"/>
    <property type="project" value="UniProtKB-KW"/>
</dbReference>
<feature type="compositionally biased region" description="Low complexity" evidence="10">
    <location>
        <begin position="59"/>
        <end position="71"/>
    </location>
</feature>
<dbReference type="GO" id="GO:0005516">
    <property type="term" value="F:calmodulin binding"/>
    <property type="evidence" value="ECO:0007669"/>
    <property type="project" value="UniProtKB-KW"/>
</dbReference>
<dbReference type="PRINTS" id="PR00193">
    <property type="entry name" value="MYOSINHEAVY"/>
</dbReference>
<dbReference type="SUPFAM" id="SSF52540">
    <property type="entry name" value="P-loop containing nucleoside triphosphate hydrolases"/>
    <property type="match status" value="1"/>
</dbReference>
<feature type="domain" description="Myosin motor" evidence="11">
    <location>
        <begin position="204"/>
        <end position="875"/>
    </location>
</feature>
<keyword evidence="6 8" id="KW-0505">Motor protein</keyword>
<evidence type="ECO:0000256" key="9">
    <source>
        <dbReference type="SAM" id="Coils"/>
    </source>
</evidence>
<dbReference type="Pfam" id="PF25369">
    <property type="entry name" value="SH3_VIII-1_N"/>
    <property type="match status" value="1"/>
</dbReference>
<proteinExistence type="inferred from homology"/>
<dbReference type="OrthoDB" id="6108017at2759"/>
<dbReference type="InterPro" id="IPR000048">
    <property type="entry name" value="IQ_motif_EF-hand-BS"/>
</dbReference>
<evidence type="ECO:0000256" key="6">
    <source>
        <dbReference type="ARBA" id="ARBA00023175"/>
    </source>
</evidence>
<evidence type="ECO:0000256" key="1">
    <source>
        <dbReference type="ARBA" id="ARBA00022741"/>
    </source>
</evidence>
<evidence type="ECO:0000256" key="5">
    <source>
        <dbReference type="ARBA" id="ARBA00023123"/>
    </source>
</evidence>
<dbReference type="GO" id="GO:0051015">
    <property type="term" value="F:actin filament binding"/>
    <property type="evidence" value="ECO:0007669"/>
    <property type="project" value="TreeGrafter"/>
</dbReference>
<dbReference type="Gene3D" id="6.20.240.20">
    <property type="match status" value="1"/>
</dbReference>
<dbReference type="GO" id="GO:0005524">
    <property type="term" value="F:ATP binding"/>
    <property type="evidence" value="ECO:0007669"/>
    <property type="project" value="UniProtKB-UniRule"/>
</dbReference>
<dbReference type="InterPro" id="IPR036022">
    <property type="entry name" value="MYSc_Myo8"/>
</dbReference>
<feature type="region of interest" description="Disordered" evidence="10">
    <location>
        <begin position="1186"/>
        <end position="1209"/>
    </location>
</feature>
<dbReference type="FunFam" id="1.10.10.820:FF:000001">
    <property type="entry name" value="Myosin heavy chain"/>
    <property type="match status" value="1"/>
</dbReference>
<keyword evidence="4 9" id="KW-0175">Coiled coil</keyword>
<dbReference type="Gene3D" id="1.20.5.190">
    <property type="match status" value="1"/>
</dbReference>
<feature type="compositionally biased region" description="Polar residues" evidence="10">
    <location>
        <begin position="1"/>
        <end position="11"/>
    </location>
</feature>
<dbReference type="InterPro" id="IPR057535">
    <property type="entry name" value="MYO1-3_N_SH3"/>
</dbReference>
<dbReference type="InterPro" id="IPR001609">
    <property type="entry name" value="Myosin_head_motor_dom-like"/>
</dbReference>
<evidence type="ECO:0000259" key="11">
    <source>
        <dbReference type="PROSITE" id="PS51456"/>
    </source>
</evidence>
<dbReference type="Pfam" id="PF00063">
    <property type="entry name" value="Myosin_head"/>
    <property type="match status" value="1"/>
</dbReference>
<evidence type="ECO:0000313" key="13">
    <source>
        <dbReference type="Proteomes" id="UP000504604"/>
    </source>
</evidence>
<dbReference type="Proteomes" id="UP000504604">
    <property type="component" value="Linkage group LG14"/>
</dbReference>
<evidence type="ECO:0000256" key="10">
    <source>
        <dbReference type="SAM" id="MobiDB-lite"/>
    </source>
</evidence>
<feature type="compositionally biased region" description="Basic residues" evidence="10">
    <location>
        <begin position="1200"/>
        <end position="1209"/>
    </location>
</feature>
<dbReference type="AlphaFoldDB" id="A0A6I9UTZ4"/>
<feature type="binding site" evidence="8">
    <location>
        <begin position="295"/>
        <end position="302"/>
    </location>
    <ligand>
        <name>ATP</name>
        <dbReference type="ChEBI" id="CHEBI:30616"/>
    </ligand>
</feature>
<protein>
    <submittedName>
        <fullName evidence="14">Myosin-2</fullName>
    </submittedName>
</protein>
<keyword evidence="2 8" id="KW-0067">ATP-binding</keyword>
<reference evidence="14" key="1">
    <citation type="submission" date="2025-08" db="UniProtKB">
        <authorList>
            <consortium name="RefSeq"/>
        </authorList>
    </citation>
    <scope>IDENTIFICATION</scope>
</reference>
<organism evidence="13 14">
    <name type="scientific">Sesamum indicum</name>
    <name type="common">Oriental sesame</name>
    <name type="synonym">Sesamum orientale</name>
    <dbReference type="NCBI Taxonomy" id="4182"/>
    <lineage>
        <taxon>Eukaryota</taxon>
        <taxon>Viridiplantae</taxon>
        <taxon>Streptophyta</taxon>
        <taxon>Embryophyta</taxon>
        <taxon>Tracheophyta</taxon>
        <taxon>Spermatophyta</taxon>
        <taxon>Magnoliopsida</taxon>
        <taxon>eudicotyledons</taxon>
        <taxon>Gunneridae</taxon>
        <taxon>Pentapetalae</taxon>
        <taxon>asterids</taxon>
        <taxon>lamiids</taxon>
        <taxon>Lamiales</taxon>
        <taxon>Pedaliaceae</taxon>
        <taxon>Sesamum</taxon>
    </lineage>
</organism>
<feature type="compositionally biased region" description="Low complexity" evidence="10">
    <location>
        <begin position="39"/>
        <end position="52"/>
    </location>
</feature>
<dbReference type="PROSITE" id="PS50096">
    <property type="entry name" value="IQ"/>
    <property type="match status" value="2"/>
</dbReference>
<feature type="domain" description="Myosin N-terminal SH3-like" evidence="12">
    <location>
        <begin position="151"/>
        <end position="200"/>
    </location>
</feature>
<dbReference type="Gene3D" id="1.20.58.530">
    <property type="match status" value="1"/>
</dbReference>
<dbReference type="InterPro" id="IPR036961">
    <property type="entry name" value="Kinesin_motor_dom_sf"/>
</dbReference>
<dbReference type="PROSITE" id="PS51456">
    <property type="entry name" value="MYOSIN_MOTOR"/>
    <property type="match status" value="1"/>
</dbReference>
<evidence type="ECO:0000256" key="2">
    <source>
        <dbReference type="ARBA" id="ARBA00022840"/>
    </source>
</evidence>
<keyword evidence="5 8" id="KW-0518">Myosin</keyword>
<dbReference type="KEGG" id="sind:105177038"/>
<feature type="coiled-coil region" evidence="9">
    <location>
        <begin position="994"/>
        <end position="1028"/>
    </location>
</feature>
<dbReference type="SMART" id="SM00242">
    <property type="entry name" value="MYSc"/>
    <property type="match status" value="1"/>
</dbReference>
<keyword evidence="3" id="KW-0112">Calmodulin-binding</keyword>
<dbReference type="GO" id="GO:0000146">
    <property type="term" value="F:microfilament motor activity"/>
    <property type="evidence" value="ECO:0007669"/>
    <property type="project" value="TreeGrafter"/>
</dbReference>
<dbReference type="GO" id="GO:0030048">
    <property type="term" value="P:actin filament-based movement"/>
    <property type="evidence" value="ECO:0007669"/>
    <property type="project" value="UniProtKB-ARBA"/>
</dbReference>
<evidence type="ECO:0000256" key="4">
    <source>
        <dbReference type="ARBA" id="ARBA00023054"/>
    </source>
</evidence>
<evidence type="ECO:0000256" key="8">
    <source>
        <dbReference type="PROSITE-ProRule" id="PRU00782"/>
    </source>
</evidence>
<keyword evidence="13" id="KW-1185">Reference proteome</keyword>
<dbReference type="GeneID" id="105177038"/>
<feature type="region of interest" description="Disordered" evidence="10">
    <location>
        <begin position="1"/>
        <end position="94"/>
    </location>
</feature>
<dbReference type="Gene3D" id="1.20.120.720">
    <property type="entry name" value="Myosin VI head, motor domain, U50 subdomain"/>
    <property type="match status" value="1"/>
</dbReference>
<dbReference type="CDD" id="cd01383">
    <property type="entry name" value="MYSc_Myo8"/>
    <property type="match status" value="1"/>
</dbReference>
<dbReference type="FunCoup" id="A0A6I9UTZ4">
    <property type="interactions" value="375"/>
</dbReference>
<gene>
    <name evidence="14" type="primary">LOC105177038</name>
</gene>
<dbReference type="PROSITE" id="PS51844">
    <property type="entry name" value="SH3_LIKE"/>
    <property type="match status" value="1"/>
</dbReference>
<dbReference type="GO" id="GO:0007015">
    <property type="term" value="P:actin filament organization"/>
    <property type="evidence" value="ECO:0007669"/>
    <property type="project" value="TreeGrafter"/>
</dbReference>
<dbReference type="Gene3D" id="1.10.10.820">
    <property type="match status" value="1"/>
</dbReference>
<dbReference type="SMART" id="SM00015">
    <property type="entry name" value="IQ"/>
    <property type="match status" value="2"/>
</dbReference>
<dbReference type="PANTHER" id="PTHR13140">
    <property type="entry name" value="MYOSIN"/>
    <property type="match status" value="1"/>
</dbReference>
<dbReference type="Pfam" id="PF00612">
    <property type="entry name" value="IQ"/>
    <property type="match status" value="2"/>
</dbReference>
<dbReference type="PANTHER" id="PTHR13140:SF706">
    <property type="entry name" value="DILUTE CLASS UNCONVENTIONAL MYOSIN, ISOFORM C"/>
    <property type="match status" value="1"/>
</dbReference>
<comment type="similarity">
    <text evidence="8">Belongs to the TRAFAC class myosin-kinesin ATPase superfamily. Myosin family.</text>
</comment>
<dbReference type="GO" id="GO:0005737">
    <property type="term" value="C:cytoplasm"/>
    <property type="evidence" value="ECO:0007669"/>
    <property type="project" value="TreeGrafter"/>
</dbReference>
<name>A0A6I9UTZ4_SESIN</name>
<dbReference type="RefSeq" id="XP_011098363.1">
    <property type="nucleotide sequence ID" value="XM_011100061.2"/>
</dbReference>
<keyword evidence="1 8" id="KW-0547">Nucleotide-binding</keyword>
<feature type="compositionally biased region" description="Basic and acidic residues" evidence="10">
    <location>
        <begin position="19"/>
        <end position="31"/>
    </location>
</feature>
<evidence type="ECO:0000259" key="12">
    <source>
        <dbReference type="PROSITE" id="PS51844"/>
    </source>
</evidence>
<feature type="region of interest" description="Actin-binding" evidence="8">
    <location>
        <begin position="755"/>
        <end position="777"/>
    </location>
</feature>
<dbReference type="InterPro" id="IPR027417">
    <property type="entry name" value="P-loop_NTPase"/>
</dbReference>
<evidence type="ECO:0000256" key="3">
    <source>
        <dbReference type="ARBA" id="ARBA00022860"/>
    </source>
</evidence>
<dbReference type="Gene3D" id="3.40.850.10">
    <property type="entry name" value="Kinesin motor domain"/>
    <property type="match status" value="1"/>
</dbReference>
<dbReference type="InParanoid" id="A0A6I9UTZ4"/>
<dbReference type="GO" id="GO:0016020">
    <property type="term" value="C:membrane"/>
    <property type="evidence" value="ECO:0007669"/>
    <property type="project" value="TreeGrafter"/>
</dbReference>
<evidence type="ECO:0000256" key="7">
    <source>
        <dbReference type="ARBA" id="ARBA00023203"/>
    </source>
</evidence>